<protein>
    <submittedName>
        <fullName evidence="1">Ankyrin repeat-containing protein ITN1</fullName>
    </submittedName>
</protein>
<gene>
    <name evidence="1" type="ORF">LOK49_LG07G02270</name>
</gene>
<dbReference type="Proteomes" id="UP001060215">
    <property type="component" value="Chromosome 7"/>
</dbReference>
<accession>A0ACC0GY33</accession>
<dbReference type="EMBL" id="CM045764">
    <property type="protein sequence ID" value="KAI8006107.1"/>
    <property type="molecule type" value="Genomic_DNA"/>
</dbReference>
<comment type="caution">
    <text evidence="1">The sequence shown here is derived from an EMBL/GenBank/DDBJ whole genome shotgun (WGS) entry which is preliminary data.</text>
</comment>
<sequence length="688" mass="78835">MASMADFADDSKEIYIALMREEEDKVLELCKKFQDGPLHVITIHEDTVLHMATYSKQTDLVLELLKMVSANHLHKMTHQNGVGNTILHEAATSDKLVPAAREMLRMAPQLLDVCNCFNETALYRAARFGKLDMFKLLDHEVNQIGRTARDAEAYSRAFYQKKDNDTILHTSIVMEEFPLALLIAKKYECLIGEQDRDGMTALQLLSCNPSAFKKSTRRSLRRLVYSCISIEEDTIATEGNWEVPLWEAIRKEKERYISALRLAKFLITKDTSWRATEPVEDRYHPMTHDYGEETSFASLEEKEEEEKEKEKEREKENEVQKLPINTETSMKRVAETPLFLATKSGCVEIVKEILEQYPWAVEHIDSKGRTMLHVAIKYRQIEIFNIVEKMEVPMRRLERKIDDKLNTILHMVGKKRRDHTAREMQSAALQLREDMLLFERVMKICPSHLIKHINFDGQTAEELFEVKTKKLCHEAKDWYKRTAEHCSLVAVLIATVAFAAAYTIPGGPNQNTGIPLLLDQPFFVVFTMTDVLSLTFALTSVIIFLSILTSPFRLKDFKQSLPQNLMLGVTFLIFSVSMMMLAFAATVILMIHNREQWTKIALYTAAFLPVTIFALSYLPLYISLMKTLNYSIKKITMIFPQFTGDSVLSWAANSFSQKFKITNSSKPTQIETSSSTCPSKSKASHTLV</sequence>
<proteinExistence type="predicted"/>
<organism evidence="1 2">
    <name type="scientific">Camellia lanceoleosa</name>
    <dbReference type="NCBI Taxonomy" id="1840588"/>
    <lineage>
        <taxon>Eukaryota</taxon>
        <taxon>Viridiplantae</taxon>
        <taxon>Streptophyta</taxon>
        <taxon>Embryophyta</taxon>
        <taxon>Tracheophyta</taxon>
        <taxon>Spermatophyta</taxon>
        <taxon>Magnoliopsida</taxon>
        <taxon>eudicotyledons</taxon>
        <taxon>Gunneridae</taxon>
        <taxon>Pentapetalae</taxon>
        <taxon>asterids</taxon>
        <taxon>Ericales</taxon>
        <taxon>Theaceae</taxon>
        <taxon>Camellia</taxon>
    </lineage>
</organism>
<evidence type="ECO:0000313" key="1">
    <source>
        <dbReference type="EMBL" id="KAI8006107.1"/>
    </source>
</evidence>
<name>A0ACC0GY33_9ERIC</name>
<reference evidence="1 2" key="1">
    <citation type="journal article" date="2022" name="Plant J.">
        <title>Chromosome-level genome of Camellia lanceoleosa provides a valuable resource for understanding genome evolution and self-incompatibility.</title>
        <authorList>
            <person name="Gong W."/>
            <person name="Xiao S."/>
            <person name="Wang L."/>
            <person name="Liao Z."/>
            <person name="Chang Y."/>
            <person name="Mo W."/>
            <person name="Hu G."/>
            <person name="Li W."/>
            <person name="Zhao G."/>
            <person name="Zhu H."/>
            <person name="Hu X."/>
            <person name="Ji K."/>
            <person name="Xiang X."/>
            <person name="Song Q."/>
            <person name="Yuan D."/>
            <person name="Jin S."/>
            <person name="Zhang L."/>
        </authorList>
    </citation>
    <scope>NUCLEOTIDE SEQUENCE [LARGE SCALE GENOMIC DNA]</scope>
    <source>
        <strain evidence="1">SQ_2022a</strain>
    </source>
</reference>
<evidence type="ECO:0000313" key="2">
    <source>
        <dbReference type="Proteomes" id="UP001060215"/>
    </source>
</evidence>
<keyword evidence="2" id="KW-1185">Reference proteome</keyword>